<dbReference type="InterPro" id="IPR037523">
    <property type="entry name" value="VOC_core"/>
</dbReference>
<reference evidence="2 3" key="1">
    <citation type="submission" date="2017-10" db="EMBL/GenBank/DDBJ databases">
        <title>Draft genome of Longimonas halophila.</title>
        <authorList>
            <person name="Goh K.M."/>
            <person name="Shamsir M.S."/>
            <person name="Lim S.W."/>
        </authorList>
    </citation>
    <scope>NUCLEOTIDE SEQUENCE [LARGE SCALE GENOMIC DNA]</scope>
    <source>
        <strain evidence="2 3">KCTC 42399</strain>
    </source>
</reference>
<sequence>MPAPLAGLHHITAITGTAQAAIDFYSGILGLRLVKVTVNFDDPSMHHLYFGDARGTPGTLLTVFAQPRALPGQSGPGVPAPVVFSIMPDALSFWRTRLSEMGYTPVLTHRFGTPMLRFQAHDLMSCALVPSSDGTTTPWTPAAPFESTTALQGLHSVTLPVPDLEAATAFFVDVLGWSLVHDEYGLRRMKAPSRRLLQAPRACAGRFVDLSDRVPPGQTGTRGPGVVHHIAFRVPNASAQRAWREALMREGIQVSEVRNRTYFQSIYFQDPTRTGGTLFEIATDGPGFMVDEPFDTLGHALQLPERLADRRSDLAATLPNLDRTVLTSPPTVDPNANPPVY</sequence>
<evidence type="ECO:0000259" key="1">
    <source>
        <dbReference type="PROSITE" id="PS51819"/>
    </source>
</evidence>
<keyword evidence="3" id="KW-1185">Reference proteome</keyword>
<comment type="caution">
    <text evidence="2">The sequence shown here is derived from an EMBL/GenBank/DDBJ whole genome shotgun (WGS) entry which is preliminary data.</text>
</comment>
<accession>A0A2H3P375</accession>
<evidence type="ECO:0000313" key="3">
    <source>
        <dbReference type="Proteomes" id="UP000221024"/>
    </source>
</evidence>
<dbReference type="PANTHER" id="PTHR36110:SF2">
    <property type="entry name" value="RING-CLEAVING DIOXYGENASE MHQE-RELATED"/>
    <property type="match status" value="1"/>
</dbReference>
<dbReference type="InterPro" id="IPR004360">
    <property type="entry name" value="Glyas_Fos-R_dOase_dom"/>
</dbReference>
<dbReference type="PROSITE" id="PS51819">
    <property type="entry name" value="VOC"/>
    <property type="match status" value="2"/>
</dbReference>
<dbReference type="PANTHER" id="PTHR36110">
    <property type="entry name" value="RING-CLEAVING DIOXYGENASE MHQE-RELATED"/>
    <property type="match status" value="1"/>
</dbReference>
<dbReference type="Proteomes" id="UP000221024">
    <property type="component" value="Unassembled WGS sequence"/>
</dbReference>
<dbReference type="AlphaFoldDB" id="A0A2H3P375"/>
<dbReference type="OrthoDB" id="9785698at2"/>
<feature type="domain" description="VOC" evidence="1">
    <location>
        <begin position="153"/>
        <end position="284"/>
    </location>
</feature>
<proteinExistence type="predicted"/>
<dbReference type="InterPro" id="IPR029068">
    <property type="entry name" value="Glyas_Bleomycin-R_OHBP_Dase"/>
</dbReference>
<organism evidence="2 3">
    <name type="scientific">Longimonas halophila</name>
    <dbReference type="NCBI Taxonomy" id="1469170"/>
    <lineage>
        <taxon>Bacteria</taxon>
        <taxon>Pseudomonadati</taxon>
        <taxon>Rhodothermota</taxon>
        <taxon>Rhodothermia</taxon>
        <taxon>Rhodothermales</taxon>
        <taxon>Salisaetaceae</taxon>
        <taxon>Longimonas</taxon>
    </lineage>
</organism>
<dbReference type="Pfam" id="PF00903">
    <property type="entry name" value="Glyoxalase"/>
    <property type="match status" value="2"/>
</dbReference>
<gene>
    <name evidence="2" type="ORF">CRI93_11550</name>
</gene>
<dbReference type="SUPFAM" id="SSF54593">
    <property type="entry name" value="Glyoxalase/Bleomycin resistance protein/Dihydroxybiphenyl dioxygenase"/>
    <property type="match status" value="1"/>
</dbReference>
<protein>
    <submittedName>
        <fullName evidence="2">Glyoxalase</fullName>
    </submittedName>
</protein>
<dbReference type="EMBL" id="PDEP01000011">
    <property type="protein sequence ID" value="PEN05735.1"/>
    <property type="molecule type" value="Genomic_DNA"/>
</dbReference>
<dbReference type="RefSeq" id="WP_098062797.1">
    <property type="nucleotide sequence ID" value="NZ_PDEP01000011.1"/>
</dbReference>
<evidence type="ECO:0000313" key="2">
    <source>
        <dbReference type="EMBL" id="PEN05735.1"/>
    </source>
</evidence>
<dbReference type="Gene3D" id="3.10.180.10">
    <property type="entry name" value="2,3-Dihydroxybiphenyl 1,2-Dioxygenase, domain 1"/>
    <property type="match status" value="2"/>
</dbReference>
<name>A0A2H3P375_9BACT</name>
<feature type="domain" description="VOC" evidence="1">
    <location>
        <begin position="7"/>
        <end position="131"/>
    </location>
</feature>
<dbReference type="InterPro" id="IPR052537">
    <property type="entry name" value="Extradiol_RC_dioxygenase"/>
</dbReference>